<proteinExistence type="predicted"/>
<evidence type="ECO:0000313" key="1">
    <source>
        <dbReference type="EMBL" id="CAB4920545.1"/>
    </source>
</evidence>
<dbReference type="AlphaFoldDB" id="A0A6J7HV72"/>
<protein>
    <submittedName>
        <fullName evidence="1">Unannotated protein</fullName>
    </submittedName>
</protein>
<reference evidence="1" key="1">
    <citation type="submission" date="2020-05" db="EMBL/GenBank/DDBJ databases">
        <authorList>
            <person name="Chiriac C."/>
            <person name="Salcher M."/>
            <person name="Ghai R."/>
            <person name="Kavagutti S V."/>
        </authorList>
    </citation>
    <scope>NUCLEOTIDE SEQUENCE</scope>
</reference>
<accession>A0A6J7HV72</accession>
<gene>
    <name evidence="1" type="ORF">UFOPK3609_01366</name>
</gene>
<name>A0A6J7HV72_9ZZZZ</name>
<sequence length="99" mass="10136">MSIVAHGRAASAWVCRCSSGLRSASRPAIHILAGLKVCIQVMTPMQAALSLASPIARRIAAGSLSTGFQTIRTGTTAASSSVAATRWDCSATCCRVSSP</sequence>
<organism evidence="1">
    <name type="scientific">freshwater metagenome</name>
    <dbReference type="NCBI Taxonomy" id="449393"/>
    <lineage>
        <taxon>unclassified sequences</taxon>
        <taxon>metagenomes</taxon>
        <taxon>ecological metagenomes</taxon>
    </lineage>
</organism>
<dbReference type="EMBL" id="CAFBMQ010000219">
    <property type="protein sequence ID" value="CAB4920545.1"/>
    <property type="molecule type" value="Genomic_DNA"/>
</dbReference>